<dbReference type="InterPro" id="IPR043132">
    <property type="entry name" value="BCAT-like_C"/>
</dbReference>
<keyword evidence="1" id="KW-0808">Transferase</keyword>
<sequence length="176" mass="19273">MSLSLRGSRSSSTCSCAHRVPAEPPVGPLRLDVVRHERHLAHLKHVGEVGKTFFLRHAAARGFDDAAFVDPSRSLGEATIWNLAFWDGESVIWPRAGLLPGITMQVLARRLAARGVAHRTVDVHAEDLGVYSAAVVMNSWTPGIPVDRIGDHQFTDDEQLVRVLHAPYADESLVTV</sequence>
<comment type="caution">
    <text evidence="1">The sequence shown here is derived from an EMBL/GenBank/DDBJ whole genome shotgun (WGS) entry which is preliminary data.</text>
</comment>
<dbReference type="RefSeq" id="WP_255968142.1">
    <property type="nucleotide sequence ID" value="NZ_JANFQF010000007.1"/>
</dbReference>
<dbReference type="Proteomes" id="UP001524501">
    <property type="component" value="Unassembled WGS sequence"/>
</dbReference>
<gene>
    <name evidence="1" type="ORF">NOF53_11130</name>
</gene>
<organism evidence="1 2">
    <name type="scientific">Rhodococcus tibetensis</name>
    <dbReference type="NCBI Taxonomy" id="2965064"/>
    <lineage>
        <taxon>Bacteria</taxon>
        <taxon>Bacillati</taxon>
        <taxon>Actinomycetota</taxon>
        <taxon>Actinomycetes</taxon>
        <taxon>Mycobacteriales</taxon>
        <taxon>Nocardiaceae</taxon>
        <taxon>Rhodococcus</taxon>
    </lineage>
</organism>
<name>A0ABT1QF01_9NOCA</name>
<protein>
    <submittedName>
        <fullName evidence="1">Aminotransferase class IV</fullName>
    </submittedName>
</protein>
<dbReference type="SUPFAM" id="SSF56752">
    <property type="entry name" value="D-aminoacid aminotransferase-like PLP-dependent enzymes"/>
    <property type="match status" value="1"/>
</dbReference>
<dbReference type="InterPro" id="IPR001544">
    <property type="entry name" value="Aminotrans_IV"/>
</dbReference>
<evidence type="ECO:0000313" key="1">
    <source>
        <dbReference type="EMBL" id="MCQ4119712.1"/>
    </source>
</evidence>
<keyword evidence="1" id="KW-0032">Aminotransferase</keyword>
<proteinExistence type="predicted"/>
<dbReference type="EMBL" id="JANFQF010000007">
    <property type="protein sequence ID" value="MCQ4119712.1"/>
    <property type="molecule type" value="Genomic_DNA"/>
</dbReference>
<keyword evidence="2" id="KW-1185">Reference proteome</keyword>
<reference evidence="1 2" key="1">
    <citation type="submission" date="2022-07" db="EMBL/GenBank/DDBJ databases">
        <title>Degradation activity of malathion, p-nitrophenol and potential low-temperature adaptation strategy of Rhodococcus sp. FXJ9.536.</title>
        <authorList>
            <person name="Huang J."/>
            <person name="Huang Y."/>
        </authorList>
    </citation>
    <scope>NUCLEOTIDE SEQUENCE [LARGE SCALE GENOMIC DNA]</scope>
    <source>
        <strain evidence="1 2">FXJ9.536</strain>
    </source>
</reference>
<dbReference type="Pfam" id="PF01063">
    <property type="entry name" value="Aminotran_4"/>
    <property type="match status" value="1"/>
</dbReference>
<dbReference type="InterPro" id="IPR036038">
    <property type="entry name" value="Aminotransferase-like"/>
</dbReference>
<dbReference type="GO" id="GO:0008483">
    <property type="term" value="F:transaminase activity"/>
    <property type="evidence" value="ECO:0007669"/>
    <property type="project" value="UniProtKB-KW"/>
</dbReference>
<dbReference type="Gene3D" id="3.20.10.10">
    <property type="entry name" value="D-amino Acid Aminotransferase, subunit A, domain 2"/>
    <property type="match status" value="1"/>
</dbReference>
<evidence type="ECO:0000313" key="2">
    <source>
        <dbReference type="Proteomes" id="UP001524501"/>
    </source>
</evidence>
<accession>A0ABT1QF01</accession>